<evidence type="ECO:0000313" key="2">
    <source>
        <dbReference type="Proteomes" id="UP000634136"/>
    </source>
</evidence>
<keyword evidence="2" id="KW-1185">Reference proteome</keyword>
<dbReference type="Proteomes" id="UP000634136">
    <property type="component" value="Unassembled WGS sequence"/>
</dbReference>
<protein>
    <submittedName>
        <fullName evidence="1">Uncharacterized protein</fullName>
    </submittedName>
</protein>
<gene>
    <name evidence="1" type="ORF">G2W53_036245</name>
</gene>
<sequence length="298" mass="33742">MKRENLTLRHEIMHNTEKTLLHFPGVLGAEDDHFPPSKIKINASGGSHVVSVTITGELSSIVYSEVRSTEFLQLFRDYPDFDSVLRVPVQELVIDKDLQIRNYHPHHDMAIHEQLDYCSYEANLSTIGPVLTSEYPILKRHISVIILGREGWGVGRQREREREREMTLSKEFRFGDINIPDGLELLFLTLFFGHIGEGALSPINGSGGCRFLPLQRVEFINGLSLHRRSTAVVANSVLFLLRLNLRQSVPCRPVTISEAEISVTVASHLRLPAHTLIQISKKELDALFHGHANYRAQI</sequence>
<dbReference type="AlphaFoldDB" id="A0A834STJ6"/>
<evidence type="ECO:0000313" key="1">
    <source>
        <dbReference type="EMBL" id="KAF7809502.1"/>
    </source>
</evidence>
<name>A0A834STJ6_9FABA</name>
<proteinExistence type="predicted"/>
<organism evidence="1 2">
    <name type="scientific">Senna tora</name>
    <dbReference type="NCBI Taxonomy" id="362788"/>
    <lineage>
        <taxon>Eukaryota</taxon>
        <taxon>Viridiplantae</taxon>
        <taxon>Streptophyta</taxon>
        <taxon>Embryophyta</taxon>
        <taxon>Tracheophyta</taxon>
        <taxon>Spermatophyta</taxon>
        <taxon>Magnoliopsida</taxon>
        <taxon>eudicotyledons</taxon>
        <taxon>Gunneridae</taxon>
        <taxon>Pentapetalae</taxon>
        <taxon>rosids</taxon>
        <taxon>fabids</taxon>
        <taxon>Fabales</taxon>
        <taxon>Fabaceae</taxon>
        <taxon>Caesalpinioideae</taxon>
        <taxon>Cassia clade</taxon>
        <taxon>Senna</taxon>
    </lineage>
</organism>
<comment type="caution">
    <text evidence="1">The sequence shown here is derived from an EMBL/GenBank/DDBJ whole genome shotgun (WGS) entry which is preliminary data.</text>
</comment>
<dbReference type="EMBL" id="JAAIUW010000011">
    <property type="protein sequence ID" value="KAF7809502.1"/>
    <property type="molecule type" value="Genomic_DNA"/>
</dbReference>
<reference evidence="1" key="1">
    <citation type="submission" date="2020-09" db="EMBL/GenBank/DDBJ databases">
        <title>Genome-Enabled Discovery of Anthraquinone Biosynthesis in Senna tora.</title>
        <authorList>
            <person name="Kang S.-H."/>
            <person name="Pandey R.P."/>
            <person name="Lee C.-M."/>
            <person name="Sim J.-S."/>
            <person name="Jeong J.-T."/>
            <person name="Choi B.-S."/>
            <person name="Jung M."/>
            <person name="Ginzburg D."/>
            <person name="Zhao K."/>
            <person name="Won S.Y."/>
            <person name="Oh T.-J."/>
            <person name="Yu Y."/>
            <person name="Kim N.-H."/>
            <person name="Lee O.R."/>
            <person name="Lee T.-H."/>
            <person name="Bashyal P."/>
            <person name="Kim T.-S."/>
            <person name="Lee W.-H."/>
            <person name="Kawkins C."/>
            <person name="Kim C.-K."/>
            <person name="Kim J.S."/>
            <person name="Ahn B.O."/>
            <person name="Rhee S.Y."/>
            <person name="Sohng J.K."/>
        </authorList>
    </citation>
    <scope>NUCLEOTIDE SEQUENCE</scope>
    <source>
        <tissue evidence="1">Leaf</tissue>
    </source>
</reference>
<accession>A0A834STJ6</accession>
<dbReference type="OrthoDB" id="10545318at2759"/>